<dbReference type="GO" id="GO:0010114">
    <property type="term" value="P:response to red light"/>
    <property type="evidence" value="ECO:0007669"/>
    <property type="project" value="TreeGrafter"/>
</dbReference>
<name>A0A7J0G785_9ERIC</name>
<evidence type="ECO:0000313" key="1">
    <source>
        <dbReference type="EMBL" id="GFZ06655.1"/>
    </source>
</evidence>
<organism evidence="1 2">
    <name type="scientific">Actinidia rufa</name>
    <dbReference type="NCBI Taxonomy" id="165716"/>
    <lineage>
        <taxon>Eukaryota</taxon>
        <taxon>Viridiplantae</taxon>
        <taxon>Streptophyta</taxon>
        <taxon>Embryophyta</taxon>
        <taxon>Tracheophyta</taxon>
        <taxon>Spermatophyta</taxon>
        <taxon>Magnoliopsida</taxon>
        <taxon>eudicotyledons</taxon>
        <taxon>Gunneridae</taxon>
        <taxon>Pentapetalae</taxon>
        <taxon>asterids</taxon>
        <taxon>Ericales</taxon>
        <taxon>Actinidiaceae</taxon>
        <taxon>Actinidia</taxon>
    </lineage>
</organism>
<protein>
    <submittedName>
        <fullName evidence="1">BTB/POZ/Kelch-associated protein</fullName>
    </submittedName>
</protein>
<dbReference type="OrthoDB" id="1673076at2759"/>
<dbReference type="AlphaFoldDB" id="A0A7J0G785"/>
<comment type="caution">
    <text evidence="1">The sequence shown here is derived from an EMBL/GenBank/DDBJ whole genome shotgun (WGS) entry which is preliminary data.</text>
</comment>
<reference evidence="1 2" key="1">
    <citation type="submission" date="2019-07" db="EMBL/GenBank/DDBJ databases">
        <title>De Novo Assembly of kiwifruit Actinidia rufa.</title>
        <authorList>
            <person name="Sugita-Konishi S."/>
            <person name="Sato K."/>
            <person name="Mori E."/>
            <person name="Abe Y."/>
            <person name="Kisaki G."/>
            <person name="Hamano K."/>
            <person name="Suezawa K."/>
            <person name="Otani M."/>
            <person name="Fukuda T."/>
            <person name="Manabe T."/>
            <person name="Gomi K."/>
            <person name="Tabuchi M."/>
            <person name="Akimitsu K."/>
            <person name="Kataoka I."/>
        </authorList>
    </citation>
    <scope>NUCLEOTIDE SEQUENCE [LARGE SCALE GENOMIC DNA]</scope>
    <source>
        <strain evidence="2">cv. Fuchu</strain>
    </source>
</reference>
<keyword evidence="2" id="KW-1185">Reference proteome</keyword>
<dbReference type="PANTHER" id="PTHR46336:SF30">
    <property type="entry name" value="BTB_POZ DOMAIN-CONTAINING PROTEIN POB1-LIKE"/>
    <property type="match status" value="1"/>
</dbReference>
<dbReference type="EMBL" id="BJWL01000018">
    <property type="protein sequence ID" value="GFZ06655.1"/>
    <property type="molecule type" value="Genomic_DNA"/>
</dbReference>
<sequence>MDSALLPADGRIGSGSAPDFAFAFNDRNFSDRVLRIETIPDSPQESKSDPECCSSIADWARNRKRRREENKKDDGNFVFNLFRCS</sequence>
<evidence type="ECO:0000313" key="2">
    <source>
        <dbReference type="Proteomes" id="UP000585474"/>
    </source>
</evidence>
<dbReference type="PANTHER" id="PTHR46336">
    <property type="entry name" value="OS02G0260700 PROTEIN"/>
    <property type="match status" value="1"/>
</dbReference>
<gene>
    <name evidence="1" type="ORF">Acr_18g0008250</name>
</gene>
<proteinExistence type="predicted"/>
<dbReference type="Proteomes" id="UP000585474">
    <property type="component" value="Unassembled WGS sequence"/>
</dbReference>
<dbReference type="InterPro" id="IPR045890">
    <property type="entry name" value="POB1-like"/>
</dbReference>
<accession>A0A7J0G785</accession>
<dbReference type="GO" id="GO:0005634">
    <property type="term" value="C:nucleus"/>
    <property type="evidence" value="ECO:0007669"/>
    <property type="project" value="TreeGrafter"/>
</dbReference>